<feature type="transmembrane region" description="Helical" evidence="6">
    <location>
        <begin position="84"/>
        <end position="102"/>
    </location>
</feature>
<keyword evidence="3 6" id="KW-0812">Transmembrane</keyword>
<proteinExistence type="predicted"/>
<evidence type="ECO:0000256" key="2">
    <source>
        <dbReference type="ARBA" id="ARBA00022475"/>
    </source>
</evidence>
<feature type="transmembrane region" description="Helical" evidence="6">
    <location>
        <begin position="336"/>
        <end position="354"/>
    </location>
</feature>
<name>A0A2X3BH39_9HELI</name>
<keyword evidence="5 6" id="KW-0472">Membrane</keyword>
<dbReference type="PANTHER" id="PTHR43124:SF3">
    <property type="entry name" value="CHLORAMPHENICOL EFFLUX PUMP RV0191"/>
    <property type="match status" value="1"/>
</dbReference>
<evidence type="ECO:0000313" key="8">
    <source>
        <dbReference type="EMBL" id="SQB98616.1"/>
    </source>
</evidence>
<dbReference type="AlphaFoldDB" id="A0A2X3BH39"/>
<accession>A0A2X3BH39</accession>
<dbReference type="Proteomes" id="UP000250166">
    <property type="component" value="Unassembled WGS sequence"/>
</dbReference>
<dbReference type="Gene3D" id="1.20.1250.20">
    <property type="entry name" value="MFS general substrate transporter like domains"/>
    <property type="match status" value="1"/>
</dbReference>
<dbReference type="InterPro" id="IPR020846">
    <property type="entry name" value="MFS_dom"/>
</dbReference>
<sequence length="393" mass="43844">MSDTKSRYNTTNPIFQLALFSTTSMTVLGSVVISPSLPAMKAHFLGIAHIDILIPLILTTPALFVVLFSPIAGILADKYGKLKFLFPSMVFWSVAGAIGFWLDNVYHILISRAIFGIATAFVMVCASALVGDYYSGVERQRALGKQGFGTACGSAIFVSLGGYLSSFDWRFPFLVYLLGFLVFIFAYFYLFEPRIEARFKVAAQTSSQSHFSFFLFLPIYLLAFGTMVTYYISPTQIPFFITDYLHQDPKIIGFSMTASSIAYGTASLFYQRLRNRFNIYRIYTFALISMASCFLIIYVFHSYIAVIIGLMFLGAGCGLMIVNNSSFLLSIAKDSIRARALGGLSSFVFLGHFSSPLLTQPIVQHFGLFSLFLFFAIFIYLLGILFAIKSFYV</sequence>
<feature type="transmembrane region" description="Helical" evidence="6">
    <location>
        <begin position="12"/>
        <end position="32"/>
    </location>
</feature>
<feature type="transmembrane region" description="Helical" evidence="6">
    <location>
        <begin position="211"/>
        <end position="232"/>
    </location>
</feature>
<dbReference type="PROSITE" id="PS50850">
    <property type="entry name" value="MFS"/>
    <property type="match status" value="1"/>
</dbReference>
<protein>
    <submittedName>
        <fullName evidence="8">Major facilitator superfamily protein</fullName>
    </submittedName>
</protein>
<evidence type="ECO:0000256" key="1">
    <source>
        <dbReference type="ARBA" id="ARBA00004651"/>
    </source>
</evidence>
<feature type="transmembrane region" description="Helical" evidence="6">
    <location>
        <begin position="282"/>
        <end position="300"/>
    </location>
</feature>
<evidence type="ECO:0000259" key="7">
    <source>
        <dbReference type="PROSITE" id="PS50850"/>
    </source>
</evidence>
<dbReference type="InterPro" id="IPR036259">
    <property type="entry name" value="MFS_trans_sf"/>
</dbReference>
<keyword evidence="2" id="KW-1003">Cell membrane</keyword>
<evidence type="ECO:0000256" key="4">
    <source>
        <dbReference type="ARBA" id="ARBA00022989"/>
    </source>
</evidence>
<reference evidence="8 9" key="1">
    <citation type="submission" date="2018-06" db="EMBL/GenBank/DDBJ databases">
        <authorList>
            <consortium name="Pathogen Informatics"/>
            <person name="Doyle S."/>
        </authorList>
    </citation>
    <scope>NUCLEOTIDE SEQUENCE [LARGE SCALE GENOMIC DNA]</scope>
    <source>
        <strain evidence="8 9">NCTC13102</strain>
    </source>
</reference>
<dbReference type="EMBL" id="UAWL01000006">
    <property type="protein sequence ID" value="SQB98616.1"/>
    <property type="molecule type" value="Genomic_DNA"/>
</dbReference>
<dbReference type="GO" id="GO:0022857">
    <property type="term" value="F:transmembrane transporter activity"/>
    <property type="evidence" value="ECO:0007669"/>
    <property type="project" value="InterPro"/>
</dbReference>
<feature type="transmembrane region" description="Helical" evidence="6">
    <location>
        <begin position="147"/>
        <end position="165"/>
    </location>
</feature>
<organism evidence="8 9">
    <name type="scientific">Helicobacter fennelliae</name>
    <dbReference type="NCBI Taxonomy" id="215"/>
    <lineage>
        <taxon>Bacteria</taxon>
        <taxon>Pseudomonadati</taxon>
        <taxon>Campylobacterota</taxon>
        <taxon>Epsilonproteobacteria</taxon>
        <taxon>Campylobacterales</taxon>
        <taxon>Helicobacteraceae</taxon>
        <taxon>Helicobacter</taxon>
    </lineage>
</organism>
<dbReference type="GO" id="GO:0005886">
    <property type="term" value="C:plasma membrane"/>
    <property type="evidence" value="ECO:0007669"/>
    <property type="project" value="UniProtKB-SubCell"/>
</dbReference>
<dbReference type="InterPro" id="IPR050189">
    <property type="entry name" value="MFS_Efflux_Transporters"/>
</dbReference>
<dbReference type="Pfam" id="PF07690">
    <property type="entry name" value="MFS_1"/>
    <property type="match status" value="1"/>
</dbReference>
<dbReference type="InterPro" id="IPR011701">
    <property type="entry name" value="MFS"/>
</dbReference>
<feature type="transmembrane region" description="Helical" evidence="6">
    <location>
        <begin position="252"/>
        <end position="270"/>
    </location>
</feature>
<feature type="transmembrane region" description="Helical" evidence="6">
    <location>
        <begin position="306"/>
        <end position="329"/>
    </location>
</feature>
<evidence type="ECO:0000256" key="5">
    <source>
        <dbReference type="ARBA" id="ARBA00023136"/>
    </source>
</evidence>
<gene>
    <name evidence="8" type="primary">ymfD_1</name>
    <name evidence="8" type="ORF">NCTC13102_01080</name>
</gene>
<comment type="subcellular location">
    <subcellularLocation>
        <location evidence="1">Cell membrane</location>
        <topology evidence="1">Multi-pass membrane protein</topology>
    </subcellularLocation>
</comment>
<evidence type="ECO:0000256" key="3">
    <source>
        <dbReference type="ARBA" id="ARBA00022692"/>
    </source>
</evidence>
<feature type="transmembrane region" description="Helical" evidence="6">
    <location>
        <begin position="114"/>
        <end position="135"/>
    </location>
</feature>
<dbReference type="RefSeq" id="WP_112058611.1">
    <property type="nucleotide sequence ID" value="NZ_UAWL01000006.1"/>
</dbReference>
<feature type="domain" description="Major facilitator superfamily (MFS) profile" evidence="7">
    <location>
        <begin position="15"/>
        <end position="391"/>
    </location>
</feature>
<evidence type="ECO:0000256" key="6">
    <source>
        <dbReference type="SAM" id="Phobius"/>
    </source>
</evidence>
<feature type="transmembrane region" description="Helical" evidence="6">
    <location>
        <begin position="52"/>
        <end position="72"/>
    </location>
</feature>
<dbReference type="PANTHER" id="PTHR43124">
    <property type="entry name" value="PURINE EFFLUX PUMP PBUE"/>
    <property type="match status" value="1"/>
</dbReference>
<evidence type="ECO:0000313" key="9">
    <source>
        <dbReference type="Proteomes" id="UP000250166"/>
    </source>
</evidence>
<keyword evidence="4 6" id="KW-1133">Transmembrane helix</keyword>
<dbReference type="SUPFAM" id="SSF103473">
    <property type="entry name" value="MFS general substrate transporter"/>
    <property type="match status" value="1"/>
</dbReference>
<dbReference type="CDD" id="cd17473">
    <property type="entry name" value="MFS_arabinose_efflux_permease_like"/>
    <property type="match status" value="1"/>
</dbReference>
<feature type="transmembrane region" description="Helical" evidence="6">
    <location>
        <begin position="171"/>
        <end position="190"/>
    </location>
</feature>
<feature type="transmembrane region" description="Helical" evidence="6">
    <location>
        <begin position="366"/>
        <end position="388"/>
    </location>
</feature>